<dbReference type="EMBL" id="JAHBAY010000004">
    <property type="protein sequence ID" value="MBT0769648.1"/>
    <property type="molecule type" value="Genomic_DNA"/>
</dbReference>
<evidence type="ECO:0000313" key="3">
    <source>
        <dbReference type="EMBL" id="MBT0769648.1"/>
    </source>
</evidence>
<dbReference type="RefSeq" id="WP_214155945.1">
    <property type="nucleotide sequence ID" value="NZ_JAHBAY010000004.1"/>
</dbReference>
<dbReference type="SMART" id="SM00267">
    <property type="entry name" value="GGDEF"/>
    <property type="match status" value="1"/>
</dbReference>
<dbReference type="CDD" id="cd01949">
    <property type="entry name" value="GGDEF"/>
    <property type="match status" value="1"/>
</dbReference>
<feature type="transmembrane region" description="Helical" evidence="1">
    <location>
        <begin position="154"/>
        <end position="173"/>
    </location>
</feature>
<dbReference type="PANTHER" id="PTHR46663">
    <property type="entry name" value="DIGUANYLATE CYCLASE DGCT-RELATED"/>
    <property type="match status" value="1"/>
</dbReference>
<comment type="caution">
    <text evidence="3">The sequence shown here is derived from an EMBL/GenBank/DDBJ whole genome shotgun (WGS) entry which is preliminary data.</text>
</comment>
<dbReference type="InterPro" id="IPR043128">
    <property type="entry name" value="Rev_trsase/Diguanyl_cyclase"/>
</dbReference>
<proteinExistence type="predicted"/>
<dbReference type="SUPFAM" id="SSF55073">
    <property type="entry name" value="Nucleotide cyclase"/>
    <property type="match status" value="1"/>
</dbReference>
<dbReference type="PANTHER" id="PTHR46663:SF2">
    <property type="entry name" value="GGDEF DOMAIN-CONTAINING PROTEIN"/>
    <property type="match status" value="1"/>
</dbReference>
<keyword evidence="1" id="KW-0812">Transmembrane</keyword>
<dbReference type="Gene3D" id="3.30.70.270">
    <property type="match status" value="1"/>
</dbReference>
<gene>
    <name evidence="3" type="ORF">KIH74_11990</name>
</gene>
<accession>A0ABS5THW5</accession>
<keyword evidence="4" id="KW-1185">Reference proteome</keyword>
<keyword evidence="1" id="KW-0472">Membrane</keyword>
<evidence type="ECO:0000256" key="1">
    <source>
        <dbReference type="SAM" id="Phobius"/>
    </source>
</evidence>
<dbReference type="PROSITE" id="PS50887">
    <property type="entry name" value="GGDEF"/>
    <property type="match status" value="1"/>
</dbReference>
<organism evidence="3 4">
    <name type="scientific">Kineosporia corallincola</name>
    <dbReference type="NCBI Taxonomy" id="2835133"/>
    <lineage>
        <taxon>Bacteria</taxon>
        <taxon>Bacillati</taxon>
        <taxon>Actinomycetota</taxon>
        <taxon>Actinomycetes</taxon>
        <taxon>Kineosporiales</taxon>
        <taxon>Kineosporiaceae</taxon>
        <taxon>Kineosporia</taxon>
    </lineage>
</organism>
<evidence type="ECO:0000313" key="4">
    <source>
        <dbReference type="Proteomes" id="UP001197247"/>
    </source>
</evidence>
<feature type="transmembrane region" description="Helical" evidence="1">
    <location>
        <begin position="114"/>
        <end position="133"/>
    </location>
</feature>
<dbReference type="InterPro" id="IPR029787">
    <property type="entry name" value="Nucleotide_cyclase"/>
</dbReference>
<dbReference type="Pfam" id="PF00990">
    <property type="entry name" value="GGDEF"/>
    <property type="match status" value="1"/>
</dbReference>
<feature type="transmembrane region" description="Helical" evidence="1">
    <location>
        <begin position="44"/>
        <end position="64"/>
    </location>
</feature>
<dbReference type="Proteomes" id="UP001197247">
    <property type="component" value="Unassembled WGS sequence"/>
</dbReference>
<name>A0ABS5THW5_9ACTN</name>
<protein>
    <submittedName>
        <fullName evidence="3">GGDEF domain-containing protein</fullName>
    </submittedName>
</protein>
<evidence type="ECO:0000259" key="2">
    <source>
        <dbReference type="PROSITE" id="PS50887"/>
    </source>
</evidence>
<sequence>MSLTARIPAAARRVVVVVAAELAVTLLAWTVLNALGLHQTALPVILGVWSAVFLLSSLPVQEWLTRRSGSGGESANLLIVGVAVWVAMMTTTELPSLYPVVIGALAAETAQRDWSTRTAAVGMLLLFGGTGLAQLGVHEHWIYSKIPAWPSDHIAVVLLAVGGVVLVRGVVLARMSASTRAALAQEQRLRHEELRHAATHDPLTGLLSRRGLDPVLSAAVGAARPGHGVAVMFLDLDGFKAVNDSHGHGVGDELLVAAAVRFADALGPGGALARMGGDEFVAVLDGVPSAAVAAHRLSQVQAALERPFALRSDSGQELQLRVGASGGLAWAGRQADPEALMREADRAMYRNKHLRKGERRRAGVDVDGVPGVTGSRLRVG</sequence>
<dbReference type="InterPro" id="IPR052163">
    <property type="entry name" value="DGC-Regulatory_Protein"/>
</dbReference>
<reference evidence="3 4" key="1">
    <citation type="submission" date="2021-05" db="EMBL/GenBank/DDBJ databases">
        <title>Kineosporia and Streptomyces sp. nov. two new marine actinobacteria isolated from Coral.</title>
        <authorList>
            <person name="Buangrab K."/>
            <person name="Sutthacheep M."/>
            <person name="Yeemin T."/>
            <person name="Harunari E."/>
            <person name="Igarashi Y."/>
            <person name="Kanchanasin P."/>
            <person name="Tanasupawat S."/>
            <person name="Phongsopitanun W."/>
        </authorList>
    </citation>
    <scope>NUCLEOTIDE SEQUENCE [LARGE SCALE GENOMIC DNA]</scope>
    <source>
        <strain evidence="3 4">J2-2</strain>
    </source>
</reference>
<dbReference type="InterPro" id="IPR000160">
    <property type="entry name" value="GGDEF_dom"/>
</dbReference>
<feature type="domain" description="GGDEF" evidence="2">
    <location>
        <begin position="227"/>
        <end position="366"/>
    </location>
</feature>
<dbReference type="NCBIfam" id="TIGR00254">
    <property type="entry name" value="GGDEF"/>
    <property type="match status" value="1"/>
</dbReference>
<keyword evidence="1" id="KW-1133">Transmembrane helix</keyword>
<feature type="transmembrane region" description="Helical" evidence="1">
    <location>
        <begin position="12"/>
        <end position="32"/>
    </location>
</feature>